<evidence type="ECO:0000313" key="2">
    <source>
        <dbReference type="EMBL" id="CAL4153737.1"/>
    </source>
</evidence>
<organism evidence="2 3">
    <name type="scientific">Meganyctiphanes norvegica</name>
    <name type="common">Northern krill</name>
    <name type="synonym">Thysanopoda norvegica</name>
    <dbReference type="NCBI Taxonomy" id="48144"/>
    <lineage>
        <taxon>Eukaryota</taxon>
        <taxon>Metazoa</taxon>
        <taxon>Ecdysozoa</taxon>
        <taxon>Arthropoda</taxon>
        <taxon>Crustacea</taxon>
        <taxon>Multicrustacea</taxon>
        <taxon>Malacostraca</taxon>
        <taxon>Eumalacostraca</taxon>
        <taxon>Eucarida</taxon>
        <taxon>Euphausiacea</taxon>
        <taxon>Euphausiidae</taxon>
        <taxon>Meganyctiphanes</taxon>
    </lineage>
</organism>
<dbReference type="EMBL" id="CAXKWB010039819">
    <property type="protein sequence ID" value="CAL4153737.1"/>
    <property type="molecule type" value="Genomic_DNA"/>
</dbReference>
<dbReference type="Proteomes" id="UP001497623">
    <property type="component" value="Unassembled WGS sequence"/>
</dbReference>
<sequence length="275" mass="30027">MNRNCKDACSKDTCSENEICSITSLGGFKAFSCKCPNGFFVDTDNNCKKSGCINHSECGDNKLCNLGKCINPCVTAKCGQGAGCRVVQRRQECFCPDNTVGNPIVLCQTKPECFGNSECGNDKRCESGNCINPCDRVTCGQGARCRVQRRYPQCFCPALTQGDPLVQCQTISGPVTNRRATMCQVPSDTDTNVTIIKCGTGAISNCVINQNVPVDTDVMVSCWQSSSFIAKCTNRTTWDICNDNSCETPRTRLVHLCQQEAPNAQCNYFIVNRMS</sequence>
<dbReference type="PANTHER" id="PTHR22963">
    <property type="entry name" value="ENDOGLIN-RELATED"/>
    <property type="match status" value="1"/>
</dbReference>
<dbReference type="SMART" id="SM00181">
    <property type="entry name" value="EGF"/>
    <property type="match status" value="3"/>
</dbReference>
<accession>A0AAV2RZ63</accession>
<evidence type="ECO:0000259" key="1">
    <source>
        <dbReference type="PROSITE" id="PS01186"/>
    </source>
</evidence>
<gene>
    <name evidence="2" type="ORF">MNOR_LOCUS31221</name>
</gene>
<feature type="non-terminal residue" evidence="2">
    <location>
        <position position="275"/>
    </location>
</feature>
<proteinExistence type="predicted"/>
<evidence type="ECO:0000313" key="3">
    <source>
        <dbReference type="Proteomes" id="UP001497623"/>
    </source>
</evidence>
<reference evidence="2 3" key="1">
    <citation type="submission" date="2024-05" db="EMBL/GenBank/DDBJ databases">
        <authorList>
            <person name="Wallberg A."/>
        </authorList>
    </citation>
    <scope>NUCLEOTIDE SEQUENCE [LARGE SCALE GENOMIC DNA]</scope>
</reference>
<dbReference type="AlphaFoldDB" id="A0AAV2RZ63"/>
<name>A0AAV2RZ63_MEGNR</name>
<dbReference type="PROSITE" id="PS01186">
    <property type="entry name" value="EGF_2"/>
    <property type="match status" value="1"/>
</dbReference>
<protein>
    <recommendedName>
        <fullName evidence="1">EGF-like domain-containing protein</fullName>
    </recommendedName>
</protein>
<dbReference type="InterPro" id="IPR000742">
    <property type="entry name" value="EGF"/>
</dbReference>
<keyword evidence="3" id="KW-1185">Reference proteome</keyword>
<comment type="caution">
    <text evidence="2">The sequence shown here is derived from an EMBL/GenBank/DDBJ whole genome shotgun (WGS) entry which is preliminary data.</text>
</comment>
<dbReference type="PANTHER" id="PTHR22963:SF39">
    <property type="entry name" value="DUMPY"/>
    <property type="match status" value="1"/>
</dbReference>
<feature type="domain" description="EGF-like" evidence="1">
    <location>
        <begin position="33"/>
        <end position="47"/>
    </location>
</feature>